<evidence type="ECO:0000313" key="12">
    <source>
        <dbReference type="EMBL" id="RQD91531.1"/>
    </source>
</evidence>
<dbReference type="EMBL" id="QZAB01000074">
    <property type="protein sequence ID" value="RQD91531.1"/>
    <property type="molecule type" value="Genomic_DNA"/>
</dbReference>
<evidence type="ECO:0000256" key="10">
    <source>
        <dbReference type="HAMAP-Rule" id="MF_00321"/>
    </source>
</evidence>
<evidence type="ECO:0000256" key="2">
    <source>
        <dbReference type="ARBA" id="ARBA00009638"/>
    </source>
</evidence>
<dbReference type="InterPro" id="IPR006073">
    <property type="entry name" value="GTP-bd"/>
</dbReference>
<dbReference type="SUPFAM" id="SSF52540">
    <property type="entry name" value="P-loop containing nucleoside triphosphate hydrolases"/>
    <property type="match status" value="1"/>
</dbReference>
<dbReference type="HAMAP" id="MF_00321">
    <property type="entry name" value="GTPase_EngB"/>
    <property type="match status" value="1"/>
</dbReference>
<dbReference type="AlphaFoldDB" id="A0A3R7VZ78"/>
<comment type="similarity">
    <text evidence="2 10">Belongs to the TRAFAC class TrmE-Era-EngA-EngB-Septin-like GTPase superfamily. EngB GTPase family.</text>
</comment>
<dbReference type="NCBIfam" id="NF003255">
    <property type="entry name" value="PRK04213.1"/>
    <property type="match status" value="1"/>
</dbReference>
<evidence type="ECO:0000256" key="9">
    <source>
        <dbReference type="ARBA" id="ARBA00023306"/>
    </source>
</evidence>
<dbReference type="Pfam" id="PF01926">
    <property type="entry name" value="MMR_HSR1"/>
    <property type="match status" value="1"/>
</dbReference>
<dbReference type="Gene3D" id="3.40.50.300">
    <property type="entry name" value="P-loop containing nucleotide triphosphate hydrolases"/>
    <property type="match status" value="1"/>
</dbReference>
<organism evidence="12 13">
    <name type="scientific">Methanosalsum natronophilum</name>
    <dbReference type="NCBI Taxonomy" id="768733"/>
    <lineage>
        <taxon>Archaea</taxon>
        <taxon>Methanobacteriati</taxon>
        <taxon>Methanobacteriota</taxon>
        <taxon>Stenosarchaea group</taxon>
        <taxon>Methanomicrobia</taxon>
        <taxon>Methanosarcinales</taxon>
        <taxon>Methanosarcinaceae</taxon>
        <taxon>Methanosalsum</taxon>
    </lineage>
</organism>
<dbReference type="InterPro" id="IPR030393">
    <property type="entry name" value="G_ENGB_dom"/>
</dbReference>
<evidence type="ECO:0000256" key="7">
    <source>
        <dbReference type="ARBA" id="ARBA00023134"/>
    </source>
</evidence>
<keyword evidence="8 10" id="KW-0717">Septation</keyword>
<feature type="domain" description="EngB-type G" evidence="11">
    <location>
        <begin position="11"/>
        <end position="193"/>
    </location>
</feature>
<keyword evidence="7 10" id="KW-0342">GTP-binding</keyword>
<proteinExistence type="inferred from homology"/>
<dbReference type="GO" id="GO:0005525">
    <property type="term" value="F:GTP binding"/>
    <property type="evidence" value="ECO:0007669"/>
    <property type="project" value="UniProtKB-UniRule"/>
</dbReference>
<keyword evidence="4" id="KW-0479">Metal-binding</keyword>
<comment type="cofactor">
    <cofactor evidence="1">
        <name>Mg(2+)</name>
        <dbReference type="ChEBI" id="CHEBI:18420"/>
    </cofactor>
</comment>
<evidence type="ECO:0000313" key="13">
    <source>
        <dbReference type="Proteomes" id="UP000284763"/>
    </source>
</evidence>
<keyword evidence="9 10" id="KW-0131">Cell cycle</keyword>
<dbReference type="RefSeq" id="WP_259135484.1">
    <property type="nucleotide sequence ID" value="NZ_JANUCS010000016.1"/>
</dbReference>
<dbReference type="Proteomes" id="UP000284763">
    <property type="component" value="Unassembled WGS sequence"/>
</dbReference>
<reference evidence="12 13" key="1">
    <citation type="submission" date="2018-08" db="EMBL/GenBank/DDBJ databases">
        <title>The metabolism and importance of syntrophic acetate oxidation coupled to methane or sulfide production in haloalkaline environments.</title>
        <authorList>
            <person name="Timmers P.H.A."/>
            <person name="Vavourakis C.D."/>
            <person name="Sorokin D.Y."/>
            <person name="Sinninghe Damste J.S."/>
            <person name="Muyzer G."/>
            <person name="Stams A.J.M."/>
            <person name="Plugge C.M."/>
        </authorList>
    </citation>
    <scope>NUCLEOTIDE SEQUENCE [LARGE SCALE GENOMIC DNA]</scope>
    <source>
        <strain evidence="12">MSAO_Arc3</strain>
    </source>
</reference>
<gene>
    <name evidence="10 12" type="primary">engB</name>
    <name evidence="12" type="ORF">D5R95_01040</name>
</gene>
<evidence type="ECO:0000256" key="6">
    <source>
        <dbReference type="ARBA" id="ARBA00022842"/>
    </source>
</evidence>
<evidence type="ECO:0000256" key="5">
    <source>
        <dbReference type="ARBA" id="ARBA00022741"/>
    </source>
</evidence>
<dbReference type="PANTHER" id="PTHR11649">
    <property type="entry name" value="MSS1/TRME-RELATED GTP-BINDING PROTEIN"/>
    <property type="match status" value="1"/>
</dbReference>
<keyword evidence="5 10" id="KW-0547">Nucleotide-binding</keyword>
<accession>A0A3R7VZ78</accession>
<evidence type="ECO:0000256" key="8">
    <source>
        <dbReference type="ARBA" id="ARBA00023210"/>
    </source>
</evidence>
<comment type="caution">
    <text evidence="12">The sequence shown here is derived from an EMBL/GenBank/DDBJ whole genome shotgun (WGS) entry which is preliminary data.</text>
</comment>
<dbReference type="GO" id="GO:0046872">
    <property type="term" value="F:metal ion binding"/>
    <property type="evidence" value="ECO:0007669"/>
    <property type="project" value="UniProtKB-KW"/>
</dbReference>
<comment type="function">
    <text evidence="10">Necessary for normal cell division and for the maintenance of normal septation.</text>
</comment>
<keyword evidence="6" id="KW-0460">Magnesium</keyword>
<dbReference type="GO" id="GO:0051301">
    <property type="term" value="P:cell division"/>
    <property type="evidence" value="ECO:0007669"/>
    <property type="project" value="UniProtKB-KW"/>
</dbReference>
<evidence type="ECO:0000259" key="11">
    <source>
        <dbReference type="PROSITE" id="PS51706"/>
    </source>
</evidence>
<name>A0A3R7VZ78_9EURY</name>
<evidence type="ECO:0000256" key="3">
    <source>
        <dbReference type="ARBA" id="ARBA00022618"/>
    </source>
</evidence>
<evidence type="ECO:0000256" key="4">
    <source>
        <dbReference type="ARBA" id="ARBA00022723"/>
    </source>
</evidence>
<dbReference type="InterPro" id="IPR027417">
    <property type="entry name" value="P-loop_NTPase"/>
</dbReference>
<dbReference type="InterPro" id="IPR019987">
    <property type="entry name" value="GTP-bd_ribosome_bio_YsxC"/>
</dbReference>
<protein>
    <recommendedName>
        <fullName evidence="10">Probable GTP-binding protein EngB</fullName>
    </recommendedName>
</protein>
<dbReference type="PANTHER" id="PTHR11649:SF13">
    <property type="entry name" value="ENGB-TYPE G DOMAIN-CONTAINING PROTEIN"/>
    <property type="match status" value="1"/>
</dbReference>
<evidence type="ECO:0000256" key="1">
    <source>
        <dbReference type="ARBA" id="ARBA00001946"/>
    </source>
</evidence>
<dbReference type="PROSITE" id="PS51706">
    <property type="entry name" value="G_ENGB"/>
    <property type="match status" value="1"/>
</dbReference>
<sequence>MSSLLDQKKPAIPEIIFVGRSNVGKSTIVGQLTGKKVRKGKRPGVTLKPNSILTKNFIVTDMPGFGFMSGVKDRKQDIVKEKIVKYIERNNNIKLGVLVLDGSSFLDIVERWKGRDEIPLDIELYDFLSDLSIPTIIAINKKDKLHNLDETVDGIIQEFDLLPPWRQWLDNIAIISGKQKDIGSLKKLIYNKI</sequence>
<keyword evidence="3 10" id="KW-0132">Cell division</keyword>